<dbReference type="EMBL" id="CP024201">
    <property type="protein sequence ID" value="ATQ41812.1"/>
    <property type="molecule type" value="Genomic_DNA"/>
</dbReference>
<dbReference type="KEGG" id="cmb:CSW64_04990"/>
<dbReference type="AlphaFoldDB" id="A0A2D2AUW4"/>
<reference evidence="2 3" key="1">
    <citation type="submission" date="2017-10" db="EMBL/GenBank/DDBJ databases">
        <title>Genome sequence of Caulobacter mirabilis FWC38.</title>
        <authorList>
            <person name="Fiebig A."/>
            <person name="Crosson S."/>
        </authorList>
    </citation>
    <scope>NUCLEOTIDE SEQUENCE [LARGE SCALE GENOMIC DNA]</scope>
    <source>
        <strain evidence="2 3">FWC 38</strain>
    </source>
</reference>
<evidence type="ECO:0000259" key="1">
    <source>
        <dbReference type="Pfam" id="PF20789"/>
    </source>
</evidence>
<dbReference type="InterPro" id="IPR049450">
    <property type="entry name" value="ACOT8-like_C"/>
</dbReference>
<dbReference type="RefSeq" id="WP_099621069.1">
    <property type="nucleotide sequence ID" value="NZ_CP024201.1"/>
</dbReference>
<evidence type="ECO:0000313" key="3">
    <source>
        <dbReference type="Proteomes" id="UP000228945"/>
    </source>
</evidence>
<dbReference type="InterPro" id="IPR029069">
    <property type="entry name" value="HotDog_dom_sf"/>
</dbReference>
<dbReference type="SUPFAM" id="SSF54637">
    <property type="entry name" value="Thioesterase/thiol ester dehydrase-isomerase"/>
    <property type="match status" value="2"/>
</dbReference>
<feature type="domain" description="Acyl-CoA thioesterase-like C-terminal" evidence="1">
    <location>
        <begin position="127"/>
        <end position="264"/>
    </location>
</feature>
<sequence>MSSPFFDLRGSHNPHRWHMPLTPAVCVGPMDRLFMYGGIGLAASISALEQTCGRPVVWATAQYLSYARPPSVVDFDVWISNAGKYTTQARVSAHVGENEVVTVNAALGARPDSRDYQWPRMPVLPPPEDCDPVLLWPDEGDNLNRRIERRAPDGRYDLKNRTGQVSEDGRMQMWMRTVEDVPVDAAMLAVFADYVPSGFGHALGLQAGGNSLDNTLRVLKIVPTRWVLADISISGIHAGVGHGSMNLFAETGELMAVASQSVIVRVRE</sequence>
<proteinExistence type="predicted"/>
<dbReference type="Proteomes" id="UP000228945">
    <property type="component" value="Chromosome"/>
</dbReference>
<accession>A0A2D2AUW4</accession>
<dbReference type="OrthoDB" id="3214314at2"/>
<organism evidence="2 3">
    <name type="scientific">Caulobacter mirabilis</name>
    <dbReference type="NCBI Taxonomy" id="69666"/>
    <lineage>
        <taxon>Bacteria</taxon>
        <taxon>Pseudomonadati</taxon>
        <taxon>Pseudomonadota</taxon>
        <taxon>Alphaproteobacteria</taxon>
        <taxon>Caulobacterales</taxon>
        <taxon>Caulobacteraceae</taxon>
        <taxon>Caulobacter</taxon>
    </lineage>
</organism>
<dbReference type="Gene3D" id="2.40.160.210">
    <property type="entry name" value="Acyl-CoA thioesterase, double hotdog domain"/>
    <property type="match status" value="1"/>
</dbReference>
<name>A0A2D2AUW4_9CAUL</name>
<gene>
    <name evidence="2" type="ORF">CSW64_04990</name>
</gene>
<dbReference type="InterPro" id="IPR042171">
    <property type="entry name" value="Acyl-CoA_hotdog"/>
</dbReference>
<evidence type="ECO:0000313" key="2">
    <source>
        <dbReference type="EMBL" id="ATQ41812.1"/>
    </source>
</evidence>
<keyword evidence="3" id="KW-1185">Reference proteome</keyword>
<dbReference type="Pfam" id="PF20789">
    <property type="entry name" value="4HBT_3C"/>
    <property type="match status" value="1"/>
</dbReference>
<protein>
    <submittedName>
        <fullName evidence="2">Acyl-CoA thioesterase</fullName>
    </submittedName>
</protein>